<keyword evidence="1" id="KW-1133">Transmembrane helix</keyword>
<evidence type="ECO:0000256" key="1">
    <source>
        <dbReference type="SAM" id="Phobius"/>
    </source>
</evidence>
<sequence>MIHPNNVWRRLCAAYRARREPESLRVLTEFYWHMLLITAAFIIIVITLYGFVRFTSVLRNPNEDIVTLSPNARAASALNRTELEVLVGYFAERRTQYELLKKSPSQIADPSR</sequence>
<organism evidence="2 3">
    <name type="scientific">Candidatus Kaiserbacteria bacterium GW2011_GWC2_49_12</name>
    <dbReference type="NCBI Taxonomy" id="1618675"/>
    <lineage>
        <taxon>Bacteria</taxon>
        <taxon>Candidatus Kaiseribacteriota</taxon>
    </lineage>
</organism>
<evidence type="ECO:0000313" key="3">
    <source>
        <dbReference type="Proteomes" id="UP000034589"/>
    </source>
</evidence>
<dbReference type="EMBL" id="LCPV01000029">
    <property type="protein sequence ID" value="KKW06634.1"/>
    <property type="molecule type" value="Genomic_DNA"/>
</dbReference>
<dbReference type="Proteomes" id="UP000034589">
    <property type="component" value="Unassembled WGS sequence"/>
</dbReference>
<proteinExistence type="predicted"/>
<keyword evidence="1" id="KW-0812">Transmembrane</keyword>
<reference evidence="2 3" key="1">
    <citation type="journal article" date="2015" name="Nature">
        <title>rRNA introns, odd ribosomes, and small enigmatic genomes across a large radiation of phyla.</title>
        <authorList>
            <person name="Brown C.T."/>
            <person name="Hug L.A."/>
            <person name="Thomas B.C."/>
            <person name="Sharon I."/>
            <person name="Castelle C.J."/>
            <person name="Singh A."/>
            <person name="Wilkins M.J."/>
            <person name="Williams K.H."/>
            <person name="Banfield J.F."/>
        </authorList>
    </citation>
    <scope>NUCLEOTIDE SEQUENCE [LARGE SCALE GENOMIC DNA]</scope>
</reference>
<keyword evidence="1" id="KW-0472">Membrane</keyword>
<comment type="caution">
    <text evidence="2">The sequence shown here is derived from an EMBL/GenBank/DDBJ whole genome shotgun (WGS) entry which is preliminary data.</text>
</comment>
<name>A0A0G1YJV2_9BACT</name>
<evidence type="ECO:0000313" key="2">
    <source>
        <dbReference type="EMBL" id="KKW06634.1"/>
    </source>
</evidence>
<dbReference type="AlphaFoldDB" id="A0A0G1YJV2"/>
<protein>
    <submittedName>
        <fullName evidence="2">Uncharacterized protein</fullName>
    </submittedName>
</protein>
<accession>A0A0G1YJV2</accession>
<feature type="transmembrane region" description="Helical" evidence="1">
    <location>
        <begin position="30"/>
        <end position="52"/>
    </location>
</feature>
<gene>
    <name evidence="2" type="ORF">UY39_C0029G0003</name>
</gene>